<sequence length="83" mass="9444">MHRLMTIPHVQVFHGGLDSSLKVDEPWIPRQLFRDIFLVNCVLLGRGSTVLFSPLLVSFPKFLFNSPLDRNTTFINSSGFLVL</sequence>
<evidence type="ECO:0000313" key="3">
    <source>
        <dbReference type="Proteomes" id="UP000094336"/>
    </source>
</evidence>
<reference evidence="3" key="1">
    <citation type="submission" date="2016-05" db="EMBL/GenBank/DDBJ databases">
        <title>Comparative genomics of biotechnologically important yeasts.</title>
        <authorList>
            <consortium name="DOE Joint Genome Institute"/>
            <person name="Riley R."/>
            <person name="Haridas S."/>
            <person name="Wolfe K.H."/>
            <person name="Lopes M.R."/>
            <person name="Hittinger C.T."/>
            <person name="Goker M."/>
            <person name="Salamov A."/>
            <person name="Wisecaver J."/>
            <person name="Long T.M."/>
            <person name="Aerts A.L."/>
            <person name="Barry K."/>
            <person name="Choi C."/>
            <person name="Clum A."/>
            <person name="Coughlan A.Y."/>
            <person name="Deshpande S."/>
            <person name="Douglass A.P."/>
            <person name="Hanson S.J."/>
            <person name="Klenk H.-P."/>
            <person name="Labutti K."/>
            <person name="Lapidus A."/>
            <person name="Lindquist E."/>
            <person name="Lipzen A."/>
            <person name="Meier-Kolthoff J.P."/>
            <person name="Ohm R.A."/>
            <person name="Otillar R.P."/>
            <person name="Pangilinan J."/>
            <person name="Peng Y."/>
            <person name="Rokas A."/>
            <person name="Rosa C.A."/>
            <person name="Scheuner C."/>
            <person name="Sibirny A.A."/>
            <person name="Slot J.C."/>
            <person name="Stielow J.B."/>
            <person name="Sun H."/>
            <person name="Kurtzman C.P."/>
            <person name="Blackwell M."/>
            <person name="Grigoriev I.V."/>
            <person name="Jeffries T.W."/>
        </authorList>
    </citation>
    <scope>NUCLEOTIDE SEQUENCE [LARGE SCALE GENOMIC DNA]</scope>
    <source>
        <strain evidence="3">NRRL Y-12698</strain>
    </source>
</reference>
<organism evidence="2 3">
    <name type="scientific">Babjeviella inositovora NRRL Y-12698</name>
    <dbReference type="NCBI Taxonomy" id="984486"/>
    <lineage>
        <taxon>Eukaryota</taxon>
        <taxon>Fungi</taxon>
        <taxon>Dikarya</taxon>
        <taxon>Ascomycota</taxon>
        <taxon>Saccharomycotina</taxon>
        <taxon>Pichiomycetes</taxon>
        <taxon>Serinales incertae sedis</taxon>
        <taxon>Babjeviella</taxon>
    </lineage>
</organism>
<keyword evidence="1" id="KW-0472">Membrane</keyword>
<keyword evidence="3" id="KW-1185">Reference proteome</keyword>
<protein>
    <submittedName>
        <fullName evidence="2">Uncharacterized protein</fullName>
    </submittedName>
</protein>
<gene>
    <name evidence="2" type="ORF">BABINDRAFT_97860</name>
</gene>
<proteinExistence type="predicted"/>
<keyword evidence="1" id="KW-1133">Transmembrane helix</keyword>
<evidence type="ECO:0000313" key="2">
    <source>
        <dbReference type="EMBL" id="ODQ77726.1"/>
    </source>
</evidence>
<dbReference type="GeneID" id="30150870"/>
<dbReference type="AlphaFoldDB" id="A0A1E3QJ44"/>
<accession>A0A1E3QJ44</accession>
<evidence type="ECO:0000256" key="1">
    <source>
        <dbReference type="SAM" id="Phobius"/>
    </source>
</evidence>
<feature type="transmembrane region" description="Helical" evidence="1">
    <location>
        <begin position="36"/>
        <end position="57"/>
    </location>
</feature>
<dbReference type="EMBL" id="KV454439">
    <property type="protein sequence ID" value="ODQ77726.1"/>
    <property type="molecule type" value="Genomic_DNA"/>
</dbReference>
<name>A0A1E3QJ44_9ASCO</name>
<dbReference type="RefSeq" id="XP_018983054.1">
    <property type="nucleotide sequence ID" value="XM_019133017.1"/>
</dbReference>
<dbReference type="Proteomes" id="UP000094336">
    <property type="component" value="Unassembled WGS sequence"/>
</dbReference>
<keyword evidence="1" id="KW-0812">Transmembrane</keyword>